<name>A0ABV8REP6_9SPHN</name>
<organism evidence="2 3">
    <name type="scientific">Sphingorhabdus arenilitoris</name>
    <dbReference type="NCBI Taxonomy" id="1490041"/>
    <lineage>
        <taxon>Bacteria</taxon>
        <taxon>Pseudomonadati</taxon>
        <taxon>Pseudomonadota</taxon>
        <taxon>Alphaproteobacteria</taxon>
        <taxon>Sphingomonadales</taxon>
        <taxon>Sphingomonadaceae</taxon>
        <taxon>Sphingorhabdus</taxon>
    </lineage>
</organism>
<comment type="caution">
    <text evidence="2">The sequence shown here is derived from an EMBL/GenBank/DDBJ whole genome shotgun (WGS) entry which is preliminary data.</text>
</comment>
<keyword evidence="3" id="KW-1185">Reference proteome</keyword>
<reference evidence="3" key="1">
    <citation type="journal article" date="2019" name="Int. J. Syst. Evol. Microbiol.">
        <title>The Global Catalogue of Microorganisms (GCM) 10K type strain sequencing project: providing services to taxonomists for standard genome sequencing and annotation.</title>
        <authorList>
            <consortium name="The Broad Institute Genomics Platform"/>
            <consortium name="The Broad Institute Genome Sequencing Center for Infectious Disease"/>
            <person name="Wu L."/>
            <person name="Ma J."/>
        </authorList>
    </citation>
    <scope>NUCLEOTIDE SEQUENCE [LARGE SCALE GENOMIC DNA]</scope>
    <source>
        <strain evidence="3">CECT 8531</strain>
    </source>
</reference>
<dbReference type="RefSeq" id="WP_381421233.1">
    <property type="nucleotide sequence ID" value="NZ_JBHSDH010000011.1"/>
</dbReference>
<feature type="transmembrane region" description="Helical" evidence="1">
    <location>
        <begin position="6"/>
        <end position="23"/>
    </location>
</feature>
<evidence type="ECO:0000313" key="2">
    <source>
        <dbReference type="EMBL" id="MFC4291412.1"/>
    </source>
</evidence>
<evidence type="ECO:0008006" key="4">
    <source>
        <dbReference type="Google" id="ProtNLM"/>
    </source>
</evidence>
<gene>
    <name evidence="2" type="ORF">ACFOWX_03180</name>
</gene>
<dbReference type="Proteomes" id="UP001595887">
    <property type="component" value="Unassembled WGS sequence"/>
</dbReference>
<feature type="transmembrane region" description="Helical" evidence="1">
    <location>
        <begin position="44"/>
        <end position="62"/>
    </location>
</feature>
<dbReference type="EMBL" id="JBHSDH010000011">
    <property type="protein sequence ID" value="MFC4291412.1"/>
    <property type="molecule type" value="Genomic_DNA"/>
</dbReference>
<feature type="transmembrane region" description="Helical" evidence="1">
    <location>
        <begin position="74"/>
        <end position="97"/>
    </location>
</feature>
<sequence length="133" mass="14845">MTQTITAWILILIGLYSVAAAIGELRRRGTWARIFWELERSRTLQFLIGIMCMVIGATIMLVNPYNGLDLQSILVTILGGLILLEGAAFLAFPDWMIHLSRQVMNSRSAIWGWIALCIGMALMVVGYVRMLAS</sequence>
<feature type="transmembrane region" description="Helical" evidence="1">
    <location>
        <begin position="109"/>
        <end position="128"/>
    </location>
</feature>
<evidence type="ECO:0000256" key="1">
    <source>
        <dbReference type="SAM" id="Phobius"/>
    </source>
</evidence>
<accession>A0ABV8REP6</accession>
<protein>
    <recommendedName>
        <fullName evidence="4">DUF2065 domain-containing protein</fullName>
    </recommendedName>
</protein>
<proteinExistence type="predicted"/>
<evidence type="ECO:0000313" key="3">
    <source>
        <dbReference type="Proteomes" id="UP001595887"/>
    </source>
</evidence>
<keyword evidence="1" id="KW-0812">Transmembrane</keyword>
<keyword evidence="1" id="KW-0472">Membrane</keyword>
<keyword evidence="1" id="KW-1133">Transmembrane helix</keyword>